<sequence length="499" mass="54449">MFADSVGSSADCKASAGCRMTAGYLHPLPAVGVAYLRDVEERPAEAVGGDKRNELARTAVLVVVMVVERTLRLSVLALTISRRSVLHVSTTYHQRLETLATPKAAGNVLAATAKAPTTTPLGFSASASIPCDFTHWYSPTALPSLRVYPFDQGRRIHLFIYCKCSPSKVPPLFDVEVAQVRVEVRRLRVKLGVQGGKPSVEPLDARINLQKILVSPALVEMVARDVDCKKEVKKAEEKRLHELVVNGFGGRGLSFGGDEAVWDEERGMWNGWGQRAKSPSVWACKVAELIPLSLSLFISLLLIMVAIDFLKPVFGERTKWDGMCTGDGISGDAYDIDVVVIREGDDNDDGDARGRCESLDVRGCRKTNKSCLLHVPVNSSHKLGHGGRWEVSNGMSAAVCVSFQSVQLGMGLLQLERAMTEDGTGGMMALKRQLQQFPLGFFLAPLGGFYSLANRSGAAKWHMQNDPPDQMSPSWGYLASWRGYLVERWLGCGGVVRVD</sequence>
<evidence type="ECO:0000313" key="2">
    <source>
        <dbReference type="Proteomes" id="UP000308600"/>
    </source>
</evidence>
<reference evidence="1 2" key="1">
    <citation type="journal article" date="2019" name="Nat. Ecol. Evol.">
        <title>Megaphylogeny resolves global patterns of mushroom evolution.</title>
        <authorList>
            <person name="Varga T."/>
            <person name="Krizsan K."/>
            <person name="Foldi C."/>
            <person name="Dima B."/>
            <person name="Sanchez-Garcia M."/>
            <person name="Sanchez-Ramirez S."/>
            <person name="Szollosi G.J."/>
            <person name="Szarkandi J.G."/>
            <person name="Papp V."/>
            <person name="Albert L."/>
            <person name="Andreopoulos W."/>
            <person name="Angelini C."/>
            <person name="Antonin V."/>
            <person name="Barry K.W."/>
            <person name="Bougher N.L."/>
            <person name="Buchanan P."/>
            <person name="Buyck B."/>
            <person name="Bense V."/>
            <person name="Catcheside P."/>
            <person name="Chovatia M."/>
            <person name="Cooper J."/>
            <person name="Damon W."/>
            <person name="Desjardin D."/>
            <person name="Finy P."/>
            <person name="Geml J."/>
            <person name="Haridas S."/>
            <person name="Hughes K."/>
            <person name="Justo A."/>
            <person name="Karasinski D."/>
            <person name="Kautmanova I."/>
            <person name="Kiss B."/>
            <person name="Kocsube S."/>
            <person name="Kotiranta H."/>
            <person name="LaButti K.M."/>
            <person name="Lechner B.E."/>
            <person name="Liimatainen K."/>
            <person name="Lipzen A."/>
            <person name="Lukacs Z."/>
            <person name="Mihaltcheva S."/>
            <person name="Morgado L.N."/>
            <person name="Niskanen T."/>
            <person name="Noordeloos M.E."/>
            <person name="Ohm R.A."/>
            <person name="Ortiz-Santana B."/>
            <person name="Ovrebo C."/>
            <person name="Racz N."/>
            <person name="Riley R."/>
            <person name="Savchenko A."/>
            <person name="Shiryaev A."/>
            <person name="Soop K."/>
            <person name="Spirin V."/>
            <person name="Szebenyi C."/>
            <person name="Tomsovsky M."/>
            <person name="Tulloss R.E."/>
            <person name="Uehling J."/>
            <person name="Grigoriev I.V."/>
            <person name="Vagvolgyi C."/>
            <person name="Papp T."/>
            <person name="Martin F.M."/>
            <person name="Miettinen O."/>
            <person name="Hibbett D.S."/>
            <person name="Nagy L.G."/>
        </authorList>
    </citation>
    <scope>NUCLEOTIDE SEQUENCE [LARGE SCALE GENOMIC DNA]</scope>
    <source>
        <strain evidence="1 2">NL-1719</strain>
    </source>
</reference>
<name>A0ACD3A285_9AGAR</name>
<keyword evidence="2" id="KW-1185">Reference proteome</keyword>
<dbReference type="Proteomes" id="UP000308600">
    <property type="component" value="Unassembled WGS sequence"/>
</dbReference>
<dbReference type="EMBL" id="ML208900">
    <property type="protein sequence ID" value="TFK59761.1"/>
    <property type="molecule type" value="Genomic_DNA"/>
</dbReference>
<gene>
    <name evidence="1" type="ORF">BDN72DRAFT_864891</name>
</gene>
<proteinExistence type="predicted"/>
<evidence type="ECO:0000313" key="1">
    <source>
        <dbReference type="EMBL" id="TFK59761.1"/>
    </source>
</evidence>
<organism evidence="1 2">
    <name type="scientific">Pluteus cervinus</name>
    <dbReference type="NCBI Taxonomy" id="181527"/>
    <lineage>
        <taxon>Eukaryota</taxon>
        <taxon>Fungi</taxon>
        <taxon>Dikarya</taxon>
        <taxon>Basidiomycota</taxon>
        <taxon>Agaricomycotina</taxon>
        <taxon>Agaricomycetes</taxon>
        <taxon>Agaricomycetidae</taxon>
        <taxon>Agaricales</taxon>
        <taxon>Pluteineae</taxon>
        <taxon>Pluteaceae</taxon>
        <taxon>Pluteus</taxon>
    </lineage>
</organism>
<protein>
    <submittedName>
        <fullName evidence="1">Uncharacterized protein</fullName>
    </submittedName>
</protein>
<accession>A0ACD3A285</accession>